<evidence type="ECO:0000256" key="1">
    <source>
        <dbReference type="SAM" id="MobiDB-lite"/>
    </source>
</evidence>
<feature type="region of interest" description="Disordered" evidence="1">
    <location>
        <begin position="1"/>
        <end position="69"/>
    </location>
</feature>
<dbReference type="Proteomes" id="UP001066276">
    <property type="component" value="Chromosome 4_2"/>
</dbReference>
<name>A0AAV7SKA3_PLEWA</name>
<dbReference type="AlphaFoldDB" id="A0AAV7SKA3"/>
<protein>
    <recommendedName>
        <fullName evidence="4">GAGE domain-containing protein</fullName>
    </recommendedName>
</protein>
<evidence type="ECO:0000313" key="3">
    <source>
        <dbReference type="Proteomes" id="UP001066276"/>
    </source>
</evidence>
<proteinExistence type="predicted"/>
<dbReference type="EMBL" id="JANPWB010000008">
    <property type="protein sequence ID" value="KAJ1164515.1"/>
    <property type="molecule type" value="Genomic_DNA"/>
</dbReference>
<evidence type="ECO:0008006" key="4">
    <source>
        <dbReference type="Google" id="ProtNLM"/>
    </source>
</evidence>
<sequence>MQTQSERVQEGEEEDTEEGNAGQAEEKPEPQQRMRAERIQEIKPDSSADQNRERETPRDSHTTVLEEHG</sequence>
<accession>A0AAV7SKA3</accession>
<gene>
    <name evidence="2" type="ORF">NDU88_004952</name>
</gene>
<comment type="caution">
    <text evidence="2">The sequence shown here is derived from an EMBL/GenBank/DDBJ whole genome shotgun (WGS) entry which is preliminary data.</text>
</comment>
<organism evidence="2 3">
    <name type="scientific">Pleurodeles waltl</name>
    <name type="common">Iberian ribbed newt</name>
    <dbReference type="NCBI Taxonomy" id="8319"/>
    <lineage>
        <taxon>Eukaryota</taxon>
        <taxon>Metazoa</taxon>
        <taxon>Chordata</taxon>
        <taxon>Craniata</taxon>
        <taxon>Vertebrata</taxon>
        <taxon>Euteleostomi</taxon>
        <taxon>Amphibia</taxon>
        <taxon>Batrachia</taxon>
        <taxon>Caudata</taxon>
        <taxon>Salamandroidea</taxon>
        <taxon>Salamandridae</taxon>
        <taxon>Pleurodelinae</taxon>
        <taxon>Pleurodeles</taxon>
    </lineage>
</organism>
<evidence type="ECO:0000313" key="2">
    <source>
        <dbReference type="EMBL" id="KAJ1164515.1"/>
    </source>
</evidence>
<feature type="compositionally biased region" description="Basic and acidic residues" evidence="1">
    <location>
        <begin position="24"/>
        <end position="69"/>
    </location>
</feature>
<reference evidence="2" key="1">
    <citation type="journal article" date="2022" name="bioRxiv">
        <title>Sequencing and chromosome-scale assembly of the giantPleurodeles waltlgenome.</title>
        <authorList>
            <person name="Brown T."/>
            <person name="Elewa A."/>
            <person name="Iarovenko S."/>
            <person name="Subramanian E."/>
            <person name="Araus A.J."/>
            <person name="Petzold A."/>
            <person name="Susuki M."/>
            <person name="Suzuki K.-i.T."/>
            <person name="Hayashi T."/>
            <person name="Toyoda A."/>
            <person name="Oliveira C."/>
            <person name="Osipova E."/>
            <person name="Leigh N.D."/>
            <person name="Simon A."/>
            <person name="Yun M.H."/>
        </authorList>
    </citation>
    <scope>NUCLEOTIDE SEQUENCE</scope>
    <source>
        <strain evidence="2">20211129_DDA</strain>
        <tissue evidence="2">Liver</tissue>
    </source>
</reference>
<keyword evidence="3" id="KW-1185">Reference proteome</keyword>